<evidence type="ECO:0000313" key="3">
    <source>
        <dbReference type="RefSeq" id="XP_003743300.1"/>
    </source>
</evidence>
<evidence type="ECO:0000313" key="2">
    <source>
        <dbReference type="Proteomes" id="UP000694867"/>
    </source>
</evidence>
<dbReference type="Proteomes" id="UP000694867">
    <property type="component" value="Unplaced"/>
</dbReference>
<gene>
    <name evidence="3" type="primary">LOC100897742</name>
</gene>
<dbReference type="AlphaFoldDB" id="A0AAJ6QTI2"/>
<dbReference type="PANTHER" id="PTHR36300">
    <property type="entry name" value="RAW, ISOFORM A"/>
    <property type="match status" value="1"/>
</dbReference>
<dbReference type="InterPro" id="IPR039470">
    <property type="entry name" value="Nuc_deoxyri_tr2"/>
</dbReference>
<dbReference type="RefSeq" id="XP_003743300.1">
    <property type="nucleotide sequence ID" value="XM_003743252.2"/>
</dbReference>
<reference evidence="3" key="1">
    <citation type="submission" date="2025-08" db="UniProtKB">
        <authorList>
            <consortium name="RefSeq"/>
        </authorList>
    </citation>
    <scope>IDENTIFICATION</scope>
</reference>
<proteinExistence type="predicted"/>
<protein>
    <submittedName>
        <fullName evidence="3">Uncharacterized protein LOC100897742</fullName>
    </submittedName>
</protein>
<dbReference type="GeneID" id="100897742"/>
<keyword evidence="2" id="KW-1185">Reference proteome</keyword>
<dbReference type="Pfam" id="PF15891">
    <property type="entry name" value="Nuc_deoxyri_tr2"/>
    <property type="match status" value="1"/>
</dbReference>
<dbReference type="KEGG" id="goe:100897742"/>
<feature type="region of interest" description="Disordered" evidence="1">
    <location>
        <begin position="107"/>
        <end position="131"/>
    </location>
</feature>
<dbReference type="GO" id="GO:0005886">
    <property type="term" value="C:plasma membrane"/>
    <property type="evidence" value="ECO:0007669"/>
    <property type="project" value="TreeGrafter"/>
</dbReference>
<accession>A0AAJ6QTI2</accession>
<sequence length="528" mass="60224">MLELSRETRRHSETNFTYGAFTFYAAEMRYSERKMKYNQRRRLSCGSPSLLRKPMRLMSQASYDARIEHGTKRRSLSCPYPTRENSEPSSVGNTQTVAFERFPSADAFPVKPTSKNAAPRQKTGGPDETKKEVTIGPFCTEVFLGGSCNPTQWRRDEAIPALKSAKVTFYNPQTEDWLPDLINLEQQAKDHARVLLFVHDKETRSLASMVEVGERSALKKQTLVLVIEELGDQVMGEKLSEGELKEMRRGRNYMRDIAEMCGIRVFTQIREAVQSCIDIVKGTCTKAELLPKSDGDLGEKFINTRRSIDNYSTNNELSLEERGLALQGLCGRSIPKEYQMSEKPFINETEFLMIVSEYRYSLKPPLIPNFLRTRTSSDKCPVFHNTVFICGPVGNLDWKRDIACPYFTKHLISARERSDPDAEHLMPMEMKQILKCRVLLFVFPKDTWGAAEMIMASYYIALNAKKVVLCTQQVCENVPVYGERLTPYQAKDYNRIRMYLSDQASRNGVPVYDSITEAVAKAADLAKE</sequence>
<dbReference type="PANTHER" id="PTHR36300:SF1">
    <property type="entry name" value="RAW, ISOFORM A"/>
    <property type="match status" value="1"/>
</dbReference>
<evidence type="ECO:0000256" key="1">
    <source>
        <dbReference type="SAM" id="MobiDB-lite"/>
    </source>
</evidence>
<dbReference type="Gene3D" id="3.40.50.450">
    <property type="match status" value="1"/>
</dbReference>
<organism evidence="2 3">
    <name type="scientific">Galendromus occidentalis</name>
    <name type="common">western predatory mite</name>
    <dbReference type="NCBI Taxonomy" id="34638"/>
    <lineage>
        <taxon>Eukaryota</taxon>
        <taxon>Metazoa</taxon>
        <taxon>Ecdysozoa</taxon>
        <taxon>Arthropoda</taxon>
        <taxon>Chelicerata</taxon>
        <taxon>Arachnida</taxon>
        <taxon>Acari</taxon>
        <taxon>Parasitiformes</taxon>
        <taxon>Mesostigmata</taxon>
        <taxon>Gamasina</taxon>
        <taxon>Phytoseioidea</taxon>
        <taxon>Phytoseiidae</taxon>
        <taxon>Typhlodrominae</taxon>
        <taxon>Galendromus</taxon>
    </lineage>
</organism>
<dbReference type="CTD" id="44851"/>
<name>A0AAJ6QTI2_9ACAR</name>